<dbReference type="AlphaFoldDB" id="A0A5C0UJ46"/>
<dbReference type="KEGG" id="snay:FZC37_02695"/>
<organism evidence="8 9">
    <name type="scientific">Candidatus Sneabacter namystus</name>
    <dbReference type="NCBI Taxonomy" id="2601646"/>
    <lineage>
        <taxon>Bacteria</taxon>
        <taxon>Pseudomonadati</taxon>
        <taxon>Pseudomonadota</taxon>
        <taxon>Alphaproteobacteria</taxon>
        <taxon>Rickettsiales</taxon>
        <taxon>Rickettsiaceae</taxon>
        <taxon>Rickettsieae</taxon>
        <taxon>Candidatus Sneabacter</taxon>
    </lineage>
</organism>
<dbReference type="PANTHER" id="PTHR43394:SF1">
    <property type="entry name" value="ATP-BINDING CASSETTE SUB-FAMILY B MEMBER 10, MITOCHONDRIAL"/>
    <property type="match status" value="1"/>
</dbReference>
<dbReference type="RefSeq" id="WP_148952180.1">
    <property type="nucleotide sequence ID" value="NZ_CP043312.1"/>
</dbReference>
<proteinExistence type="inferred from homology"/>
<comment type="similarity">
    <text evidence="2">Belongs to the ABC transporter superfamily.</text>
</comment>
<feature type="transmembrane region" description="Helical" evidence="6">
    <location>
        <begin position="23"/>
        <end position="43"/>
    </location>
</feature>
<feature type="domain" description="ABC transmembrane type-1" evidence="7">
    <location>
        <begin position="26"/>
        <end position="310"/>
    </location>
</feature>
<dbReference type="Pfam" id="PF00664">
    <property type="entry name" value="ABC_membrane"/>
    <property type="match status" value="1"/>
</dbReference>
<dbReference type="Gene3D" id="1.20.1560.10">
    <property type="entry name" value="ABC transporter type 1, transmembrane domain"/>
    <property type="match status" value="1"/>
</dbReference>
<keyword evidence="9" id="KW-1185">Reference proteome</keyword>
<evidence type="ECO:0000256" key="5">
    <source>
        <dbReference type="ARBA" id="ARBA00023136"/>
    </source>
</evidence>
<keyword evidence="8" id="KW-0067">ATP-binding</keyword>
<dbReference type="EMBL" id="CP043312">
    <property type="protein sequence ID" value="QEK39819.1"/>
    <property type="molecule type" value="Genomic_DNA"/>
</dbReference>
<evidence type="ECO:0000256" key="3">
    <source>
        <dbReference type="ARBA" id="ARBA00022692"/>
    </source>
</evidence>
<feature type="transmembrane region" description="Helical" evidence="6">
    <location>
        <begin position="63"/>
        <end position="83"/>
    </location>
</feature>
<keyword evidence="4 6" id="KW-1133">Transmembrane helix</keyword>
<dbReference type="OrthoDB" id="5288404at2"/>
<evidence type="ECO:0000313" key="8">
    <source>
        <dbReference type="EMBL" id="QEK39819.1"/>
    </source>
</evidence>
<dbReference type="GO" id="GO:0005886">
    <property type="term" value="C:plasma membrane"/>
    <property type="evidence" value="ECO:0007669"/>
    <property type="project" value="UniProtKB-SubCell"/>
</dbReference>
<sequence>MTNSGSLGVIWRVLRDYILVRRWSFIVLMICTVISGKLSALFIRYLSPAVNSLFLADLTLYKVLRPCCVVCVLGIVVGILEYIRTFLVGYLGYNAICIVQSQLFKNLIFATPERLNNLSVSEVLSRFTNDLLLLKGLVVHFFASCIRQCVLFMFFVYEIFRMEFCLSLCISVIFIVTGVLLNVIGRKMRDIQLKVQQNLYSYNKYIENVYTDFHLMDMNKRLDLETKSNFRIGEILKKYKAQSAYNALAFLSVEFVSSVCVAGIIFYMGIMMLTDIGVINPGRVVTFLLSLMSVARPIRGIMHLNHSLQSGIAAATRIFKILDSEEDKKDK</sequence>
<evidence type="ECO:0000256" key="6">
    <source>
        <dbReference type="SAM" id="Phobius"/>
    </source>
</evidence>
<evidence type="ECO:0000256" key="1">
    <source>
        <dbReference type="ARBA" id="ARBA00004651"/>
    </source>
</evidence>
<name>A0A5C0UJ46_9RICK</name>
<dbReference type="InterPro" id="IPR011527">
    <property type="entry name" value="ABC1_TM_dom"/>
</dbReference>
<gene>
    <name evidence="8" type="ORF">FZC37_02695</name>
</gene>
<protein>
    <submittedName>
        <fullName evidence="8">ABC transporter ATP-binding protein</fullName>
    </submittedName>
</protein>
<dbReference type="PANTHER" id="PTHR43394">
    <property type="entry name" value="ATP-DEPENDENT PERMEASE MDL1, MITOCHONDRIAL"/>
    <property type="match status" value="1"/>
</dbReference>
<reference evidence="8 9" key="1">
    <citation type="submission" date="2019-08" db="EMBL/GenBank/DDBJ databases">
        <title>Highly reduced genomes of protist endosymbionts show evolutionary convergence.</title>
        <authorList>
            <person name="George E."/>
            <person name="Husnik F."/>
            <person name="Tashyreva D."/>
            <person name="Prokopchuk G."/>
            <person name="Horak A."/>
            <person name="Kwong W.K."/>
            <person name="Lukes J."/>
            <person name="Keeling P.J."/>
        </authorList>
    </citation>
    <scope>NUCLEOTIDE SEQUENCE [LARGE SCALE GENOMIC DNA]</scope>
    <source>
        <strain evidence="8">1621</strain>
    </source>
</reference>
<evidence type="ECO:0000259" key="7">
    <source>
        <dbReference type="PROSITE" id="PS50929"/>
    </source>
</evidence>
<dbReference type="InterPro" id="IPR039421">
    <property type="entry name" value="Type_1_exporter"/>
</dbReference>
<evidence type="ECO:0000313" key="9">
    <source>
        <dbReference type="Proteomes" id="UP000323844"/>
    </source>
</evidence>
<accession>A0A5C0UJ46</accession>
<feature type="transmembrane region" description="Helical" evidence="6">
    <location>
        <begin position="247"/>
        <end position="270"/>
    </location>
</feature>
<dbReference type="Proteomes" id="UP000323844">
    <property type="component" value="Chromosome"/>
</dbReference>
<keyword evidence="8" id="KW-0547">Nucleotide-binding</keyword>
<dbReference type="GO" id="GO:0005524">
    <property type="term" value="F:ATP binding"/>
    <property type="evidence" value="ECO:0007669"/>
    <property type="project" value="UniProtKB-KW"/>
</dbReference>
<evidence type="ECO:0000256" key="4">
    <source>
        <dbReference type="ARBA" id="ARBA00022989"/>
    </source>
</evidence>
<dbReference type="PROSITE" id="PS50929">
    <property type="entry name" value="ABC_TM1F"/>
    <property type="match status" value="1"/>
</dbReference>
<feature type="transmembrane region" description="Helical" evidence="6">
    <location>
        <begin position="161"/>
        <end position="184"/>
    </location>
</feature>
<keyword evidence="5 6" id="KW-0472">Membrane</keyword>
<dbReference type="SUPFAM" id="SSF90123">
    <property type="entry name" value="ABC transporter transmembrane region"/>
    <property type="match status" value="1"/>
</dbReference>
<keyword evidence="3 6" id="KW-0812">Transmembrane</keyword>
<evidence type="ECO:0000256" key="2">
    <source>
        <dbReference type="ARBA" id="ARBA00005417"/>
    </source>
</evidence>
<dbReference type="InterPro" id="IPR036640">
    <property type="entry name" value="ABC1_TM_sf"/>
</dbReference>
<comment type="subcellular location">
    <subcellularLocation>
        <location evidence="1">Cell membrane</location>
        <topology evidence="1">Multi-pass membrane protein</topology>
    </subcellularLocation>
</comment>
<dbReference type="GO" id="GO:0015421">
    <property type="term" value="F:ABC-type oligopeptide transporter activity"/>
    <property type="evidence" value="ECO:0007669"/>
    <property type="project" value="TreeGrafter"/>
</dbReference>